<organism evidence="2">
    <name type="scientific">viral metagenome</name>
    <dbReference type="NCBI Taxonomy" id="1070528"/>
    <lineage>
        <taxon>unclassified sequences</taxon>
        <taxon>metagenomes</taxon>
        <taxon>organismal metagenomes</taxon>
    </lineage>
</organism>
<sequence length="331" mass="37242">MTLNITKKKIEKVLELFNHPQTRKIRKRSGEKRKRKNKSFNRKNGRKNLATSTLKKRGGSGHPILLNGGTVGVVLGGQVGGDDKINTFQSIPSNIKNKIKNTIENLSTNVKKLNFVKKIVSLYENQTTLYNLTDDEYDKKVTEYNNNNNNKDTESNDEILSADDKNLLKFIINENEANPEENSNIVEDTITSTQDQLDDPSNIKENTSEIITGEPTPEPTPVETKSESKEINSNDMLKVALASNYFTQYGILSGMLKMNQDKNKDKFDVMDFVQDPKLYAEFCNKMGFQFAEMKGEPVVDNEDASLKAAEKATAEKATAENTKILKMSTLK</sequence>
<name>A0A6C0ILJ8_9ZZZZ</name>
<evidence type="ECO:0000256" key="1">
    <source>
        <dbReference type="SAM" id="MobiDB-lite"/>
    </source>
</evidence>
<dbReference type="EMBL" id="MN740210">
    <property type="protein sequence ID" value="QHT93689.1"/>
    <property type="molecule type" value="Genomic_DNA"/>
</dbReference>
<feature type="region of interest" description="Disordered" evidence="1">
    <location>
        <begin position="23"/>
        <end position="46"/>
    </location>
</feature>
<proteinExistence type="predicted"/>
<protein>
    <submittedName>
        <fullName evidence="2">Uncharacterized protein</fullName>
    </submittedName>
</protein>
<accession>A0A6C0ILJ8</accession>
<dbReference type="AlphaFoldDB" id="A0A6C0ILJ8"/>
<feature type="region of interest" description="Disordered" evidence="1">
    <location>
        <begin position="207"/>
        <end position="231"/>
    </location>
</feature>
<reference evidence="2" key="1">
    <citation type="journal article" date="2020" name="Nature">
        <title>Giant virus diversity and host interactions through global metagenomics.</title>
        <authorList>
            <person name="Schulz F."/>
            <person name="Roux S."/>
            <person name="Paez-Espino D."/>
            <person name="Jungbluth S."/>
            <person name="Walsh D.A."/>
            <person name="Denef V.J."/>
            <person name="McMahon K.D."/>
            <person name="Konstantinidis K.T."/>
            <person name="Eloe-Fadrosh E.A."/>
            <person name="Kyrpides N.C."/>
            <person name="Woyke T."/>
        </authorList>
    </citation>
    <scope>NUCLEOTIDE SEQUENCE</scope>
    <source>
        <strain evidence="2">GVMAG-M-3300024258-14</strain>
    </source>
</reference>
<evidence type="ECO:0000313" key="2">
    <source>
        <dbReference type="EMBL" id="QHT93689.1"/>
    </source>
</evidence>